<accession>A0A923RY48</accession>
<dbReference type="AlphaFoldDB" id="A0A923RY48"/>
<dbReference type="RefSeq" id="WP_054326129.1">
    <property type="nucleotide sequence ID" value="NZ_JACOPL010000004.1"/>
</dbReference>
<comment type="caution">
    <text evidence="2">The sequence shown here is derived from an EMBL/GenBank/DDBJ whole genome shotgun (WGS) entry which is preliminary data.</text>
</comment>
<protein>
    <recommendedName>
        <fullName evidence="4">Acyltransferase</fullName>
    </recommendedName>
</protein>
<organism evidence="2 3">
    <name type="scientific">Agathobaculum faecis</name>
    <dbReference type="NCBI Taxonomy" id="2763013"/>
    <lineage>
        <taxon>Bacteria</taxon>
        <taxon>Bacillati</taxon>
        <taxon>Bacillota</taxon>
        <taxon>Clostridia</taxon>
        <taxon>Eubacteriales</taxon>
        <taxon>Butyricicoccaceae</taxon>
        <taxon>Agathobaculum</taxon>
    </lineage>
</organism>
<dbReference type="Proteomes" id="UP000606499">
    <property type="component" value="Unassembled WGS sequence"/>
</dbReference>
<evidence type="ECO:0008006" key="4">
    <source>
        <dbReference type="Google" id="ProtNLM"/>
    </source>
</evidence>
<reference evidence="2" key="1">
    <citation type="submission" date="2020-08" db="EMBL/GenBank/DDBJ databases">
        <title>Genome public.</title>
        <authorList>
            <person name="Liu C."/>
            <person name="Sun Q."/>
        </authorList>
    </citation>
    <scope>NUCLEOTIDE SEQUENCE</scope>
    <source>
        <strain evidence="2">NSJ-28</strain>
    </source>
</reference>
<name>A0A923RY48_9FIRM</name>
<dbReference type="EMBL" id="JACOPL010000004">
    <property type="protein sequence ID" value="MBC5724995.1"/>
    <property type="molecule type" value="Genomic_DNA"/>
</dbReference>
<feature type="chain" id="PRO_5038009754" description="Acyltransferase" evidence="1">
    <location>
        <begin position="28"/>
        <end position="59"/>
    </location>
</feature>
<evidence type="ECO:0000313" key="3">
    <source>
        <dbReference type="Proteomes" id="UP000606499"/>
    </source>
</evidence>
<sequence>MGRFPQMDGLRAAVAMAVVMLHTTAGAAGWPEVCCNQLARFSVPLFLMLSGLEYAKVYA</sequence>
<evidence type="ECO:0000256" key="1">
    <source>
        <dbReference type="SAM" id="SignalP"/>
    </source>
</evidence>
<feature type="signal peptide" evidence="1">
    <location>
        <begin position="1"/>
        <end position="27"/>
    </location>
</feature>
<keyword evidence="1" id="KW-0732">Signal</keyword>
<gene>
    <name evidence="2" type="ORF">H8S45_05930</name>
</gene>
<proteinExistence type="predicted"/>
<keyword evidence="3" id="KW-1185">Reference proteome</keyword>
<evidence type="ECO:0000313" key="2">
    <source>
        <dbReference type="EMBL" id="MBC5724995.1"/>
    </source>
</evidence>